<evidence type="ECO:0000259" key="4">
    <source>
        <dbReference type="PROSITE" id="PS51158"/>
    </source>
</evidence>
<evidence type="ECO:0000313" key="5">
    <source>
        <dbReference type="EMBL" id="EGG01117.1"/>
    </source>
</evidence>
<dbReference type="InterPro" id="IPR004166">
    <property type="entry name" value="a-kinase_dom"/>
</dbReference>
<gene>
    <name evidence="5" type="ORF">MELLADRAFT_92736</name>
</gene>
<dbReference type="GO" id="GO:0005524">
    <property type="term" value="F:ATP binding"/>
    <property type="evidence" value="ECO:0007669"/>
    <property type="project" value="InterPro"/>
</dbReference>
<dbReference type="Gene3D" id="3.20.200.10">
    <property type="entry name" value="MHCK/EF2 kinase"/>
    <property type="match status" value="1"/>
</dbReference>
<evidence type="ECO:0000256" key="3">
    <source>
        <dbReference type="ARBA" id="ARBA00022777"/>
    </source>
</evidence>
<protein>
    <recommendedName>
        <fullName evidence="4">Alpha-type protein kinase domain-containing protein</fullName>
    </recommendedName>
</protein>
<dbReference type="GeneID" id="18936350"/>
<sequence>MSDCQFDPRHHAKGFLGEIFACFTHWSYEYHGRHALICGFRGIGEVITDLTIMDNERPWFLHNTFTGGLQSFALKHQCSSVCDAIGLTKPPPFYPLDA</sequence>
<name>F4S2K2_MELLP</name>
<dbReference type="VEuPathDB" id="FungiDB:MELLADRAFT_92736"/>
<keyword evidence="1" id="KW-0723">Serine/threonine-protein kinase</keyword>
<dbReference type="PROSITE" id="PS51158">
    <property type="entry name" value="ALPHA_KINASE"/>
    <property type="match status" value="1"/>
</dbReference>
<dbReference type="Pfam" id="PF02816">
    <property type="entry name" value="Alpha_kinase"/>
    <property type="match status" value="1"/>
</dbReference>
<proteinExistence type="predicted"/>
<evidence type="ECO:0000256" key="2">
    <source>
        <dbReference type="ARBA" id="ARBA00022679"/>
    </source>
</evidence>
<accession>F4S2K2</accession>
<keyword evidence="2" id="KW-0808">Transferase</keyword>
<keyword evidence="3" id="KW-0418">Kinase</keyword>
<dbReference type="Proteomes" id="UP000001072">
    <property type="component" value="Unassembled WGS sequence"/>
</dbReference>
<dbReference type="HOGENOM" id="CLU_2334039_0_0_1"/>
<dbReference type="RefSeq" id="XP_007415717.1">
    <property type="nucleotide sequence ID" value="XM_007415655.1"/>
</dbReference>
<dbReference type="KEGG" id="mlr:MELLADRAFT_92736"/>
<dbReference type="SUPFAM" id="SSF56112">
    <property type="entry name" value="Protein kinase-like (PK-like)"/>
    <property type="match status" value="1"/>
</dbReference>
<reference evidence="6" key="1">
    <citation type="journal article" date="2011" name="Proc. Natl. Acad. Sci. U.S.A.">
        <title>Obligate biotrophy features unraveled by the genomic analysis of rust fungi.</title>
        <authorList>
            <person name="Duplessis S."/>
            <person name="Cuomo C.A."/>
            <person name="Lin Y.-C."/>
            <person name="Aerts A."/>
            <person name="Tisserant E."/>
            <person name="Veneault-Fourrey C."/>
            <person name="Joly D.L."/>
            <person name="Hacquard S."/>
            <person name="Amselem J."/>
            <person name="Cantarel B.L."/>
            <person name="Chiu R."/>
            <person name="Coutinho P.M."/>
            <person name="Feau N."/>
            <person name="Field M."/>
            <person name="Frey P."/>
            <person name="Gelhaye E."/>
            <person name="Goldberg J."/>
            <person name="Grabherr M.G."/>
            <person name="Kodira C.D."/>
            <person name="Kohler A."/>
            <person name="Kuees U."/>
            <person name="Lindquist E.A."/>
            <person name="Lucas S.M."/>
            <person name="Mago R."/>
            <person name="Mauceli E."/>
            <person name="Morin E."/>
            <person name="Murat C."/>
            <person name="Pangilinan J.L."/>
            <person name="Park R."/>
            <person name="Pearson M."/>
            <person name="Quesneville H."/>
            <person name="Rouhier N."/>
            <person name="Sakthikumar S."/>
            <person name="Salamov A.A."/>
            <person name="Schmutz J."/>
            <person name="Selles B."/>
            <person name="Shapiro H."/>
            <person name="Tanguay P."/>
            <person name="Tuskan G.A."/>
            <person name="Henrissat B."/>
            <person name="Van de Peer Y."/>
            <person name="Rouze P."/>
            <person name="Ellis J.G."/>
            <person name="Dodds P.N."/>
            <person name="Schein J.E."/>
            <person name="Zhong S."/>
            <person name="Hamelin R.C."/>
            <person name="Grigoriev I.V."/>
            <person name="Szabo L.J."/>
            <person name="Martin F."/>
        </authorList>
    </citation>
    <scope>NUCLEOTIDE SEQUENCE [LARGE SCALE GENOMIC DNA]</scope>
    <source>
        <strain evidence="6">98AG31 / pathotype 3-4-7</strain>
    </source>
</reference>
<dbReference type="AlphaFoldDB" id="F4S2K2"/>
<evidence type="ECO:0000256" key="1">
    <source>
        <dbReference type="ARBA" id="ARBA00022527"/>
    </source>
</evidence>
<dbReference type="OrthoDB" id="301415at2759"/>
<evidence type="ECO:0000313" key="6">
    <source>
        <dbReference type="Proteomes" id="UP000001072"/>
    </source>
</evidence>
<keyword evidence="6" id="KW-1185">Reference proteome</keyword>
<dbReference type="InterPro" id="IPR011009">
    <property type="entry name" value="Kinase-like_dom_sf"/>
</dbReference>
<feature type="domain" description="Alpha-type protein kinase" evidence="4">
    <location>
        <begin position="1"/>
        <end position="90"/>
    </location>
</feature>
<dbReference type="InParanoid" id="F4S2K2"/>
<organism evidence="6">
    <name type="scientific">Melampsora larici-populina (strain 98AG31 / pathotype 3-4-7)</name>
    <name type="common">Poplar leaf rust fungus</name>
    <dbReference type="NCBI Taxonomy" id="747676"/>
    <lineage>
        <taxon>Eukaryota</taxon>
        <taxon>Fungi</taxon>
        <taxon>Dikarya</taxon>
        <taxon>Basidiomycota</taxon>
        <taxon>Pucciniomycotina</taxon>
        <taxon>Pucciniomycetes</taxon>
        <taxon>Pucciniales</taxon>
        <taxon>Melampsoraceae</taxon>
        <taxon>Melampsora</taxon>
    </lineage>
</organism>
<dbReference type="EMBL" id="GL883141">
    <property type="protein sequence ID" value="EGG01117.1"/>
    <property type="molecule type" value="Genomic_DNA"/>
</dbReference>
<dbReference type="GO" id="GO:0004674">
    <property type="term" value="F:protein serine/threonine kinase activity"/>
    <property type="evidence" value="ECO:0007669"/>
    <property type="project" value="UniProtKB-KW"/>
</dbReference>